<gene>
    <name evidence="1" type="ORF">L1987_10652</name>
</gene>
<keyword evidence="2" id="KW-1185">Reference proteome</keyword>
<evidence type="ECO:0000313" key="2">
    <source>
        <dbReference type="Proteomes" id="UP001056120"/>
    </source>
</evidence>
<evidence type="ECO:0000313" key="1">
    <source>
        <dbReference type="EMBL" id="KAI3816868.1"/>
    </source>
</evidence>
<proteinExistence type="predicted"/>
<reference evidence="2" key="1">
    <citation type="journal article" date="2022" name="Mol. Ecol. Resour.">
        <title>The genomes of chicory, endive, great burdock and yacon provide insights into Asteraceae palaeo-polyploidization history and plant inulin production.</title>
        <authorList>
            <person name="Fan W."/>
            <person name="Wang S."/>
            <person name="Wang H."/>
            <person name="Wang A."/>
            <person name="Jiang F."/>
            <person name="Liu H."/>
            <person name="Zhao H."/>
            <person name="Xu D."/>
            <person name="Zhang Y."/>
        </authorList>
    </citation>
    <scope>NUCLEOTIDE SEQUENCE [LARGE SCALE GENOMIC DNA]</scope>
    <source>
        <strain evidence="2">cv. Yunnan</strain>
    </source>
</reference>
<organism evidence="1 2">
    <name type="scientific">Smallanthus sonchifolius</name>
    <dbReference type="NCBI Taxonomy" id="185202"/>
    <lineage>
        <taxon>Eukaryota</taxon>
        <taxon>Viridiplantae</taxon>
        <taxon>Streptophyta</taxon>
        <taxon>Embryophyta</taxon>
        <taxon>Tracheophyta</taxon>
        <taxon>Spermatophyta</taxon>
        <taxon>Magnoliopsida</taxon>
        <taxon>eudicotyledons</taxon>
        <taxon>Gunneridae</taxon>
        <taxon>Pentapetalae</taxon>
        <taxon>asterids</taxon>
        <taxon>campanulids</taxon>
        <taxon>Asterales</taxon>
        <taxon>Asteraceae</taxon>
        <taxon>Asteroideae</taxon>
        <taxon>Heliantheae alliance</taxon>
        <taxon>Millerieae</taxon>
        <taxon>Smallanthus</taxon>
    </lineage>
</organism>
<reference evidence="1 2" key="2">
    <citation type="journal article" date="2022" name="Mol. Ecol. Resour.">
        <title>The genomes of chicory, endive, great burdock and yacon provide insights into Asteraceae paleo-polyploidization history and plant inulin production.</title>
        <authorList>
            <person name="Fan W."/>
            <person name="Wang S."/>
            <person name="Wang H."/>
            <person name="Wang A."/>
            <person name="Jiang F."/>
            <person name="Liu H."/>
            <person name="Zhao H."/>
            <person name="Xu D."/>
            <person name="Zhang Y."/>
        </authorList>
    </citation>
    <scope>NUCLEOTIDE SEQUENCE [LARGE SCALE GENOMIC DNA]</scope>
    <source>
        <strain evidence="2">cv. Yunnan</strain>
        <tissue evidence="1">Leaves</tissue>
    </source>
</reference>
<name>A0ACB9JA88_9ASTR</name>
<accession>A0ACB9JA88</accession>
<comment type="caution">
    <text evidence="1">The sequence shown here is derived from an EMBL/GenBank/DDBJ whole genome shotgun (WGS) entry which is preliminary data.</text>
</comment>
<dbReference type="Proteomes" id="UP001056120">
    <property type="component" value="Linkage Group LG04"/>
</dbReference>
<protein>
    <submittedName>
        <fullName evidence="1">Uncharacterized protein</fullName>
    </submittedName>
</protein>
<dbReference type="EMBL" id="CM042021">
    <property type="protein sequence ID" value="KAI3816868.1"/>
    <property type="molecule type" value="Genomic_DNA"/>
</dbReference>
<sequence length="327" mass="35626">MSILNPFRVKADLHEDADLSGPFLFLMAFGLFQLLAGKLHFGIILRWVTVASLFLYVVFNMLAGRNGNLDLYRCLSLIGYCQKAIKSHLLSNKEANLLDYRKHHSMFLHNYHCDSLVIGGVALGLANPTLGIFIKSEYEFFLIQLAGGNSALALAMTVPFSVSKLIAGGVGASVPADQLFKSLVVTLLIPLILGKTCKSSSLFLPFDRFHGNPLKVFILTLPNFQVFMGCVADFSDRNHKLLSNLSALLLSLVPWIQVSRSRSLLLAVKPSVFLVAVASSPHTVGLQCSFNTNPMCCGSKSVFAKKENASALLLVASQVTFTSKIAI</sequence>